<dbReference type="GO" id="GO:0006998">
    <property type="term" value="P:nuclear envelope organization"/>
    <property type="evidence" value="ECO:0007669"/>
    <property type="project" value="InterPro"/>
</dbReference>
<reference evidence="4" key="1">
    <citation type="journal article" date="2020" name="Stud. Mycol.">
        <title>101 Dothideomycetes genomes: a test case for predicting lifestyles and emergence of pathogens.</title>
        <authorList>
            <person name="Haridas S."/>
            <person name="Albert R."/>
            <person name="Binder M."/>
            <person name="Bloem J."/>
            <person name="Labutti K."/>
            <person name="Salamov A."/>
            <person name="Andreopoulos B."/>
            <person name="Baker S."/>
            <person name="Barry K."/>
            <person name="Bills G."/>
            <person name="Bluhm B."/>
            <person name="Cannon C."/>
            <person name="Castanera R."/>
            <person name="Culley D."/>
            <person name="Daum C."/>
            <person name="Ezra D."/>
            <person name="Gonzalez J."/>
            <person name="Henrissat B."/>
            <person name="Kuo A."/>
            <person name="Liang C."/>
            <person name="Lipzen A."/>
            <person name="Lutzoni F."/>
            <person name="Magnuson J."/>
            <person name="Mondo S."/>
            <person name="Nolan M."/>
            <person name="Ohm R."/>
            <person name="Pangilinan J."/>
            <person name="Park H.-J."/>
            <person name="Ramirez L."/>
            <person name="Alfaro M."/>
            <person name="Sun H."/>
            <person name="Tritt A."/>
            <person name="Yoshinaga Y."/>
            <person name="Zwiers L.-H."/>
            <person name="Turgeon B."/>
            <person name="Goodwin S."/>
            <person name="Spatafora J."/>
            <person name="Crous P."/>
            <person name="Grigoriev I."/>
        </authorList>
    </citation>
    <scope>NUCLEOTIDE SEQUENCE</scope>
    <source>
        <strain evidence="4">CBS 116005</strain>
    </source>
</reference>
<dbReference type="GO" id="GO:0031965">
    <property type="term" value="C:nuclear membrane"/>
    <property type="evidence" value="ECO:0007669"/>
    <property type="project" value="InterPro"/>
</dbReference>
<keyword evidence="2" id="KW-0812">Transmembrane</keyword>
<keyword evidence="2" id="KW-0472">Membrane</keyword>
<evidence type="ECO:0000313" key="5">
    <source>
        <dbReference type="Proteomes" id="UP000799436"/>
    </source>
</evidence>
<evidence type="ECO:0000256" key="1">
    <source>
        <dbReference type="SAM" id="MobiDB-lite"/>
    </source>
</evidence>
<keyword evidence="2" id="KW-1133">Transmembrane helix</keyword>
<feature type="compositionally biased region" description="Basic and acidic residues" evidence="1">
    <location>
        <begin position="170"/>
        <end position="183"/>
    </location>
</feature>
<sequence>MARRNHETPMDFEFQNGTGPMDSRSPFALLSQNAQRFPASSKKRTHSAFDSPSKPYASHQSSPLKPHPPHPAAFNSLYNTPRKTNNNDYDDSSAGETPKSPERQDDSDATPDTTNLRSTLSRIDAASAPTLPGAERSSPTKEKQERPSVPERDSWMDRVKAKFHSPGRGEIPRSDRTENMERRIQKRRKREIDRQVSRKRRHSVSDSEREDSELAALSSPRKRSGQHGHDEAMIDSETKKEHWISSLFTFIGKHPTVPHILSWYAQLAFNVFILFAIAYVIYCFYAAIQGDIDKKAHEAMADIMVEMAACAKQYTDNRCEPDTRVPAMATVCDNWSKCMNRDPNKIGRAKVSGMVWAEIYTAFVEGISIKAMVFTFILVAGAFFAANFSFTLFRRTEQIPPQAFYQQPPPVPPTPNRGFSGGPYEGTPWFGREGGYEPLPAMAGYGSIEGRGSPVKRLQY</sequence>
<feature type="region of interest" description="Disordered" evidence="1">
    <location>
        <begin position="403"/>
        <end position="423"/>
    </location>
</feature>
<dbReference type="AlphaFoldDB" id="A0A6G1LJ28"/>
<dbReference type="PANTHER" id="PTHR28136:SF1">
    <property type="entry name" value="NUCLEUS EXPORT PROTEIN BRL1"/>
    <property type="match status" value="1"/>
</dbReference>
<keyword evidence="5" id="KW-1185">Reference proteome</keyword>
<organism evidence="4 5">
    <name type="scientific">Teratosphaeria nubilosa</name>
    <dbReference type="NCBI Taxonomy" id="161662"/>
    <lineage>
        <taxon>Eukaryota</taxon>
        <taxon>Fungi</taxon>
        <taxon>Dikarya</taxon>
        <taxon>Ascomycota</taxon>
        <taxon>Pezizomycotina</taxon>
        <taxon>Dothideomycetes</taxon>
        <taxon>Dothideomycetidae</taxon>
        <taxon>Mycosphaerellales</taxon>
        <taxon>Teratosphaeriaceae</taxon>
        <taxon>Teratosphaeria</taxon>
    </lineage>
</organism>
<feature type="region of interest" description="Disordered" evidence="1">
    <location>
        <begin position="1"/>
        <end position="236"/>
    </location>
</feature>
<feature type="transmembrane region" description="Helical" evidence="2">
    <location>
        <begin position="371"/>
        <end position="393"/>
    </location>
</feature>
<dbReference type="InterPro" id="IPR040202">
    <property type="entry name" value="Brl1/Brr6"/>
</dbReference>
<feature type="compositionally biased region" description="Polar residues" evidence="1">
    <location>
        <begin position="76"/>
        <end position="87"/>
    </location>
</feature>
<dbReference type="InterPro" id="IPR018767">
    <property type="entry name" value="Brl1/Brr6_dom"/>
</dbReference>
<evidence type="ECO:0000256" key="2">
    <source>
        <dbReference type="SAM" id="Phobius"/>
    </source>
</evidence>
<dbReference type="Proteomes" id="UP000799436">
    <property type="component" value="Unassembled WGS sequence"/>
</dbReference>
<proteinExistence type="predicted"/>
<gene>
    <name evidence="4" type="ORF">EJ03DRAFT_287313</name>
</gene>
<feature type="compositionally biased region" description="Basic and acidic residues" evidence="1">
    <location>
        <begin position="227"/>
        <end position="236"/>
    </location>
</feature>
<feature type="compositionally biased region" description="Basic and acidic residues" evidence="1">
    <location>
        <begin position="138"/>
        <end position="160"/>
    </location>
</feature>
<feature type="compositionally biased region" description="Polar residues" evidence="1">
    <location>
        <begin position="110"/>
        <end position="121"/>
    </location>
</feature>
<feature type="domain" description="Brl1/Brr6" evidence="3">
    <location>
        <begin position="261"/>
        <end position="394"/>
    </location>
</feature>
<accession>A0A6G1LJ28</accession>
<dbReference type="EMBL" id="ML995813">
    <property type="protein sequence ID" value="KAF2772866.1"/>
    <property type="molecule type" value="Genomic_DNA"/>
</dbReference>
<evidence type="ECO:0000259" key="3">
    <source>
        <dbReference type="SMART" id="SM01042"/>
    </source>
</evidence>
<dbReference type="Pfam" id="PF10104">
    <property type="entry name" value="Brr6_like_C_C"/>
    <property type="match status" value="1"/>
</dbReference>
<evidence type="ECO:0000313" key="4">
    <source>
        <dbReference type="EMBL" id="KAF2772866.1"/>
    </source>
</evidence>
<name>A0A6G1LJ28_9PEZI</name>
<protein>
    <recommendedName>
        <fullName evidence="3">Brl1/Brr6 domain-containing protein</fullName>
    </recommendedName>
</protein>
<feature type="transmembrane region" description="Helical" evidence="2">
    <location>
        <begin position="263"/>
        <end position="285"/>
    </location>
</feature>
<dbReference type="GO" id="GO:0055088">
    <property type="term" value="P:lipid homeostasis"/>
    <property type="evidence" value="ECO:0007669"/>
    <property type="project" value="InterPro"/>
</dbReference>
<dbReference type="PANTHER" id="PTHR28136">
    <property type="entry name" value="NUCLEUS EXPORT PROTEIN BRR6"/>
    <property type="match status" value="1"/>
</dbReference>
<dbReference type="OrthoDB" id="5961at2759"/>
<dbReference type="SMART" id="SM01042">
    <property type="entry name" value="Brr6_like_C_C"/>
    <property type="match status" value="1"/>
</dbReference>